<reference evidence="3 4" key="1">
    <citation type="submission" date="2019-06" db="EMBL/GenBank/DDBJ databases">
        <title>Genome Sequence of the Brown Rot Fungal Pathogen Monilinia fructicola.</title>
        <authorList>
            <person name="De Miccolis Angelini R.M."/>
            <person name="Landi L."/>
            <person name="Abate D."/>
            <person name="Pollastro S."/>
            <person name="Romanazzi G."/>
            <person name="Faretra F."/>
        </authorList>
    </citation>
    <scope>NUCLEOTIDE SEQUENCE [LARGE SCALE GENOMIC DNA]</scope>
    <source>
        <strain evidence="3 4">Mfrc123</strain>
    </source>
</reference>
<proteinExistence type="predicted"/>
<feature type="domain" description="Peptidase S33 tripeptidyl aminopeptidase-like C-terminal" evidence="2">
    <location>
        <begin position="241"/>
        <end position="324"/>
    </location>
</feature>
<protein>
    <recommendedName>
        <fullName evidence="2">Peptidase S33 tripeptidyl aminopeptidase-like C-terminal domain-containing protein</fullName>
    </recommendedName>
</protein>
<name>A0A5M9JXP4_MONFR</name>
<dbReference type="InterPro" id="IPR013595">
    <property type="entry name" value="Pept_S33_TAP-like_C"/>
</dbReference>
<evidence type="ECO:0000313" key="4">
    <source>
        <dbReference type="Proteomes" id="UP000322873"/>
    </source>
</evidence>
<sequence>MCEENMEREKPKLEGEESLLKFVSTASVARDMLEIMEKTGTEKMSYVSGQGGEDGNVDYLEWSTNTHKSFLHDSDKVMEAFYHHCHLSGPTLCAFYSPTPSQISTRLQNLLASLKTHPIIVPSSDPASLPEIITYTSLQRLISASLYRPILLFPSLANVLLSLEARNGSAFIDLVSAFGMREPFTCECTSCQNGLPSPETEDQEATDDAMAAVMCSDGGPMNDTISEFKTYAETLMHGAKAAGAVNAETRMLCAGWNIKPKFRFTGPFKTHTPHPILYIANHADNVTPLRSAKANSANFPASVVLVLEAFGHTSLAAPSLCVARETGLFGERREERSVGGGGGVWEKRGDDERDKELGDATWGLMMNYDVRDSGFGRGV</sequence>
<feature type="region of interest" description="Disordered" evidence="1">
    <location>
        <begin position="333"/>
        <end position="352"/>
    </location>
</feature>
<dbReference type="EMBL" id="VICG01000004">
    <property type="protein sequence ID" value="KAA8573263.1"/>
    <property type="molecule type" value="Genomic_DNA"/>
</dbReference>
<evidence type="ECO:0000259" key="2">
    <source>
        <dbReference type="Pfam" id="PF08386"/>
    </source>
</evidence>
<evidence type="ECO:0000256" key="1">
    <source>
        <dbReference type="SAM" id="MobiDB-lite"/>
    </source>
</evidence>
<evidence type="ECO:0000313" key="3">
    <source>
        <dbReference type="EMBL" id="KAA8573263.1"/>
    </source>
</evidence>
<dbReference type="AlphaFoldDB" id="A0A5M9JXP4"/>
<dbReference type="Pfam" id="PF08386">
    <property type="entry name" value="Abhydrolase_4"/>
    <property type="match status" value="1"/>
</dbReference>
<dbReference type="VEuPathDB" id="FungiDB:MFRU_025g00670"/>
<accession>A0A5M9JXP4</accession>
<gene>
    <name evidence="3" type="ORF">EYC84_003755</name>
</gene>
<keyword evidence="4" id="KW-1185">Reference proteome</keyword>
<dbReference type="Proteomes" id="UP000322873">
    <property type="component" value="Unassembled WGS sequence"/>
</dbReference>
<comment type="caution">
    <text evidence="3">The sequence shown here is derived from an EMBL/GenBank/DDBJ whole genome shotgun (WGS) entry which is preliminary data.</text>
</comment>
<organism evidence="3 4">
    <name type="scientific">Monilinia fructicola</name>
    <name type="common">Brown rot fungus</name>
    <name type="synonym">Ciboria fructicola</name>
    <dbReference type="NCBI Taxonomy" id="38448"/>
    <lineage>
        <taxon>Eukaryota</taxon>
        <taxon>Fungi</taxon>
        <taxon>Dikarya</taxon>
        <taxon>Ascomycota</taxon>
        <taxon>Pezizomycotina</taxon>
        <taxon>Leotiomycetes</taxon>
        <taxon>Helotiales</taxon>
        <taxon>Sclerotiniaceae</taxon>
        <taxon>Monilinia</taxon>
    </lineage>
</organism>